<dbReference type="AlphaFoldDB" id="A0A0V0IUH4"/>
<sequence length="65" mass="7623">MRITSLATSQIEEDIFYGAIETQLISMKTQFFSLQNKLLSSFWARTRTSCSATMFMYSRVIKIWN</sequence>
<evidence type="ECO:0000313" key="1">
    <source>
        <dbReference type="EMBL" id="JAP35673.1"/>
    </source>
</evidence>
<organism evidence="1">
    <name type="scientific">Solanum chacoense</name>
    <name type="common">Chaco potato</name>
    <dbReference type="NCBI Taxonomy" id="4108"/>
    <lineage>
        <taxon>Eukaryota</taxon>
        <taxon>Viridiplantae</taxon>
        <taxon>Streptophyta</taxon>
        <taxon>Embryophyta</taxon>
        <taxon>Tracheophyta</taxon>
        <taxon>Spermatophyta</taxon>
        <taxon>Magnoliopsida</taxon>
        <taxon>eudicotyledons</taxon>
        <taxon>Gunneridae</taxon>
        <taxon>Pentapetalae</taxon>
        <taxon>asterids</taxon>
        <taxon>lamiids</taxon>
        <taxon>Solanales</taxon>
        <taxon>Solanaceae</taxon>
        <taxon>Solanoideae</taxon>
        <taxon>Solaneae</taxon>
        <taxon>Solanum</taxon>
    </lineage>
</organism>
<reference evidence="1" key="1">
    <citation type="submission" date="2015-12" db="EMBL/GenBank/DDBJ databases">
        <title>Gene expression during late stages of embryo sac development: a critical building block for successful pollen-pistil interactions.</title>
        <authorList>
            <person name="Liu Y."/>
            <person name="Joly V."/>
            <person name="Sabar M."/>
            <person name="Matton D.P."/>
        </authorList>
    </citation>
    <scope>NUCLEOTIDE SEQUENCE</scope>
</reference>
<proteinExistence type="predicted"/>
<accession>A0A0V0IUH4</accession>
<dbReference type="EMBL" id="GEDG01002723">
    <property type="protein sequence ID" value="JAP35673.1"/>
    <property type="molecule type" value="Transcribed_RNA"/>
</dbReference>
<protein>
    <submittedName>
        <fullName evidence="1">Putative ovule protein</fullName>
    </submittedName>
</protein>
<name>A0A0V0IUH4_SOLCH</name>